<proteinExistence type="predicted"/>
<gene>
    <name evidence="2" type="ORF">CUC15_00955</name>
</gene>
<keyword evidence="1" id="KW-0812">Transmembrane</keyword>
<feature type="transmembrane region" description="Helical" evidence="1">
    <location>
        <begin position="191"/>
        <end position="213"/>
    </location>
</feature>
<evidence type="ECO:0000256" key="1">
    <source>
        <dbReference type="SAM" id="Phobius"/>
    </source>
</evidence>
<dbReference type="Proteomes" id="UP000253908">
    <property type="component" value="Chromosome"/>
</dbReference>
<sequence length="224" mass="26127">MTYRVNLFKFFFSMDDHLFRIQKAEKIKNLWRVSGLLLLCSVIIYAWMAYLGMGTNLISTNAVNLTDAQYESSKFWFIIGRAAYGLLLSVIILFLPSLLFYLLTDIPYQKLMIMQQLVLVIMLVERMIWIPLAILIGLDWYVSPLSFGIIASYLTETPWIIYFFGAISLFQFSIIWLQVTYLRKLSETRKSLIWFTVILLHLVGWCLAAALAFTDTYMISGWFN</sequence>
<organism evidence="2 3">
    <name type="scientific">Oceanobacillus zhaokaii</name>
    <dbReference type="NCBI Taxonomy" id="2052660"/>
    <lineage>
        <taxon>Bacteria</taxon>
        <taxon>Bacillati</taxon>
        <taxon>Bacillota</taxon>
        <taxon>Bacilli</taxon>
        <taxon>Bacillales</taxon>
        <taxon>Bacillaceae</taxon>
        <taxon>Oceanobacillus</taxon>
    </lineage>
</organism>
<dbReference type="AlphaFoldDB" id="A0A345PCC1"/>
<keyword evidence="1" id="KW-1133">Transmembrane helix</keyword>
<feature type="transmembrane region" description="Helical" evidence="1">
    <location>
        <begin position="30"/>
        <end position="50"/>
    </location>
</feature>
<protein>
    <recommendedName>
        <fullName evidence="4">Yip1 domain-containing protein</fullName>
    </recommendedName>
</protein>
<keyword evidence="1" id="KW-0472">Membrane</keyword>
<feature type="transmembrane region" description="Helical" evidence="1">
    <location>
        <begin position="82"/>
        <end position="104"/>
    </location>
</feature>
<feature type="transmembrane region" description="Helical" evidence="1">
    <location>
        <begin position="158"/>
        <end position="179"/>
    </location>
</feature>
<keyword evidence="3" id="KW-1185">Reference proteome</keyword>
<reference evidence="3" key="1">
    <citation type="submission" date="2017-11" db="EMBL/GenBank/DDBJ databases">
        <authorList>
            <person name="Zhu W."/>
        </authorList>
    </citation>
    <scope>NUCLEOTIDE SEQUENCE [LARGE SCALE GENOMIC DNA]</scope>
    <source>
        <strain evidence="3">160</strain>
    </source>
</reference>
<accession>A0A345PCC1</accession>
<feature type="transmembrane region" description="Helical" evidence="1">
    <location>
        <begin position="116"/>
        <end position="138"/>
    </location>
</feature>
<evidence type="ECO:0000313" key="2">
    <source>
        <dbReference type="EMBL" id="AXI07651.1"/>
    </source>
</evidence>
<dbReference type="RefSeq" id="WP_114914945.1">
    <property type="nucleotide sequence ID" value="NZ_CP024848.1"/>
</dbReference>
<dbReference type="EMBL" id="CP024848">
    <property type="protein sequence ID" value="AXI07651.1"/>
    <property type="molecule type" value="Genomic_DNA"/>
</dbReference>
<evidence type="ECO:0008006" key="4">
    <source>
        <dbReference type="Google" id="ProtNLM"/>
    </source>
</evidence>
<dbReference type="OrthoDB" id="2455856at2"/>
<dbReference type="KEGG" id="ocn:CUC15_00955"/>
<name>A0A345PCC1_9BACI</name>
<evidence type="ECO:0000313" key="3">
    <source>
        <dbReference type="Proteomes" id="UP000253908"/>
    </source>
</evidence>